<dbReference type="InterPro" id="IPR000477">
    <property type="entry name" value="RT_dom"/>
</dbReference>
<evidence type="ECO:0000313" key="4">
    <source>
        <dbReference type="Proteomes" id="UP000717996"/>
    </source>
</evidence>
<dbReference type="PROSITE" id="PS50878">
    <property type="entry name" value="RT_POL"/>
    <property type="match status" value="1"/>
</dbReference>
<accession>A0A9P7C4K7</accession>
<dbReference type="Proteomes" id="UP000717996">
    <property type="component" value="Unassembled WGS sequence"/>
</dbReference>
<evidence type="ECO:0000313" key="3">
    <source>
        <dbReference type="EMBL" id="KAG1535470.1"/>
    </source>
</evidence>
<comment type="caution">
    <text evidence="3">The sequence shown here is derived from an EMBL/GenBank/DDBJ whole genome shotgun (WGS) entry which is preliminary data.</text>
</comment>
<name>A0A9P7C4K7_RHIOR</name>
<sequence>MAQAEKRLQHRRRHIMSNIRRNPDQSPENLPLLRVVERQLDSFQHDRIETLALRSGIRWRELGELSAGYLKKTIATRTTKQLVPPLIHPTTNVLCSSVEDMLDATTTFYSDLYSPEPIDQNAIDELLESLPPELHLSSLDQTRLQSPITFDDILLGVSHSPPKSSPGTDGIPYEILKLIVSHPDCREIVLAVYNNTMSCGSFPESWNDTCVSLLPKKGNLSDLRNWRPISLINTDAKVFTRIINSRMIRCASKLVSPYQTGFVRNRFIADNGLLMCLLMDHAQSSHSSAIALFLDQEKAYDRIHPEYLRQVLVRFGFPGLIVNSVMGLFFNTELRLNINGHLSVPVSQRRGLRQGDSLSPILFNLAFEPFLRRLMVDPQLFGYSLPRSSISHPEDSNLQNVKLMAYADDVVCILRDPSDLAVLQAHLTTYSHASNTKVNHHKTQIMSLSGSSTFYLNIWRAPLLSYGISHWHDNRSLEPLVYLGFPLSSNLSQRNSFLEKLLSKIRSACNMHSQRSLSVRGRVTILNTLILSKLWHVLRLVSAPIAFFDKLKSIMSSFLTYRMFPKISLSTMCAQRSKGGLGVLDPNIQQGALQLRWLMPLMAGSPFWPFSPVWSSAAIRNSIVLPRLMDFFFYHFEIRHSNDARNNGQLYEYTDFRLSFLFPDLRPSSTRRLDGVFSLLFKSMDLLPKNYRDVVVSPKTCVHLPVASIYTNTDGLTISRSINRLLAGISYTIDPISHVLRPKALTELSQHPILAKRILTLVHNGSIVLHPFFVRAFIPDRFSHLASPPFIPVQHHDVDATPFLESLPLQQVGPTHALSTKLYRHSCNFSKKPIKVPYNLLPVKWSAFWSFPLLHQSRNVWYRLLHQKLPFKSFLHRICPNFFPYAGCELCGLHEEDFLHFFLHCPLKIAVWQAIWLKFFTTSTFTPSAVLSALTLFKFPTLTSGVLDCHPSVVFGHTLLAIWRAH</sequence>
<proteinExistence type="predicted"/>
<dbReference type="CDD" id="cd01650">
    <property type="entry name" value="RT_nLTR_like"/>
    <property type="match status" value="1"/>
</dbReference>
<protein>
    <recommendedName>
        <fullName evidence="2">Reverse transcriptase domain-containing protein</fullName>
    </recommendedName>
</protein>
<dbReference type="PANTHER" id="PTHR31635:SF196">
    <property type="entry name" value="REVERSE TRANSCRIPTASE DOMAIN-CONTAINING PROTEIN-RELATED"/>
    <property type="match status" value="1"/>
</dbReference>
<feature type="domain" description="Reverse transcriptase" evidence="2">
    <location>
        <begin position="195"/>
        <end position="487"/>
    </location>
</feature>
<gene>
    <name evidence="3" type="ORF">G6F51_011521</name>
</gene>
<dbReference type="SUPFAM" id="SSF56672">
    <property type="entry name" value="DNA/RNA polymerases"/>
    <property type="match status" value="1"/>
</dbReference>
<feature type="region of interest" description="Disordered" evidence="1">
    <location>
        <begin position="1"/>
        <end position="27"/>
    </location>
</feature>
<evidence type="ECO:0000256" key="1">
    <source>
        <dbReference type="SAM" id="MobiDB-lite"/>
    </source>
</evidence>
<dbReference type="Pfam" id="PF00078">
    <property type="entry name" value="RVT_1"/>
    <property type="match status" value="1"/>
</dbReference>
<dbReference type="AlphaFoldDB" id="A0A9P7C4K7"/>
<organism evidence="3 4">
    <name type="scientific">Rhizopus oryzae</name>
    <name type="common">Mucormycosis agent</name>
    <name type="synonym">Rhizopus arrhizus var. delemar</name>
    <dbReference type="NCBI Taxonomy" id="64495"/>
    <lineage>
        <taxon>Eukaryota</taxon>
        <taxon>Fungi</taxon>
        <taxon>Fungi incertae sedis</taxon>
        <taxon>Mucoromycota</taxon>
        <taxon>Mucoromycotina</taxon>
        <taxon>Mucoromycetes</taxon>
        <taxon>Mucorales</taxon>
        <taxon>Mucorineae</taxon>
        <taxon>Rhizopodaceae</taxon>
        <taxon>Rhizopus</taxon>
    </lineage>
</organism>
<dbReference type="InterPro" id="IPR026960">
    <property type="entry name" value="RVT-Znf"/>
</dbReference>
<dbReference type="EMBL" id="JAANIT010002790">
    <property type="protein sequence ID" value="KAG1535470.1"/>
    <property type="molecule type" value="Genomic_DNA"/>
</dbReference>
<reference evidence="3" key="1">
    <citation type="journal article" date="2020" name="Microb. Genom.">
        <title>Genetic diversity of clinical and environmental Mucorales isolates obtained from an investigation of mucormycosis cases among solid organ transplant recipients.</title>
        <authorList>
            <person name="Nguyen M.H."/>
            <person name="Kaul D."/>
            <person name="Muto C."/>
            <person name="Cheng S.J."/>
            <person name="Richter R.A."/>
            <person name="Bruno V.M."/>
            <person name="Liu G."/>
            <person name="Beyhan S."/>
            <person name="Sundermann A.J."/>
            <person name="Mounaud S."/>
            <person name="Pasculle A.W."/>
            <person name="Nierman W.C."/>
            <person name="Driscoll E."/>
            <person name="Cumbie R."/>
            <person name="Clancy C.J."/>
            <person name="Dupont C.L."/>
        </authorList>
    </citation>
    <scope>NUCLEOTIDE SEQUENCE</scope>
    <source>
        <strain evidence="3">GL16</strain>
    </source>
</reference>
<dbReference type="Pfam" id="PF13966">
    <property type="entry name" value="zf-RVT"/>
    <property type="match status" value="1"/>
</dbReference>
<evidence type="ECO:0000259" key="2">
    <source>
        <dbReference type="PROSITE" id="PS50878"/>
    </source>
</evidence>
<dbReference type="InterPro" id="IPR043502">
    <property type="entry name" value="DNA/RNA_pol_sf"/>
</dbReference>
<dbReference type="PANTHER" id="PTHR31635">
    <property type="entry name" value="REVERSE TRANSCRIPTASE DOMAIN-CONTAINING PROTEIN-RELATED"/>
    <property type="match status" value="1"/>
</dbReference>